<protein>
    <submittedName>
        <fullName evidence="3">NAD(P)/FAD-dependent oxidoreductase</fullName>
    </submittedName>
</protein>
<dbReference type="Pfam" id="PF01266">
    <property type="entry name" value="DAO"/>
    <property type="match status" value="1"/>
</dbReference>
<dbReference type="PANTHER" id="PTHR42720:SF1">
    <property type="entry name" value="GLYCEROL 3-PHOSPHATE OXIDASE"/>
    <property type="match status" value="1"/>
</dbReference>
<dbReference type="RefSeq" id="WP_210683199.1">
    <property type="nucleotide sequence ID" value="NZ_JAGMWN010000009.1"/>
</dbReference>
<dbReference type="SUPFAM" id="SSF51905">
    <property type="entry name" value="FAD/NAD(P)-binding domain"/>
    <property type="match status" value="1"/>
</dbReference>
<keyword evidence="1" id="KW-0560">Oxidoreductase</keyword>
<feature type="domain" description="FAD dependent oxidoreductase" evidence="2">
    <location>
        <begin position="13"/>
        <end position="363"/>
    </location>
</feature>
<gene>
    <name evidence="3" type="ORF">KAJ83_16430</name>
</gene>
<dbReference type="GO" id="GO:0016491">
    <property type="term" value="F:oxidoreductase activity"/>
    <property type="evidence" value="ECO:0007669"/>
    <property type="project" value="UniProtKB-KW"/>
</dbReference>
<dbReference type="EMBL" id="JAGMWN010000009">
    <property type="protein sequence ID" value="MBP5858609.1"/>
    <property type="molecule type" value="Genomic_DNA"/>
</dbReference>
<dbReference type="PANTHER" id="PTHR42720">
    <property type="entry name" value="GLYCEROL-3-PHOSPHATE DEHYDROGENASE"/>
    <property type="match status" value="1"/>
</dbReference>
<name>A0A8J7S851_9PROT</name>
<accession>A0A8J7S851</accession>
<dbReference type="PROSITE" id="PS51257">
    <property type="entry name" value="PROKAR_LIPOPROTEIN"/>
    <property type="match status" value="1"/>
</dbReference>
<keyword evidence="4" id="KW-1185">Reference proteome</keyword>
<evidence type="ECO:0000259" key="2">
    <source>
        <dbReference type="Pfam" id="PF01266"/>
    </source>
</evidence>
<dbReference type="Gene3D" id="3.30.9.10">
    <property type="entry name" value="D-Amino Acid Oxidase, subunit A, domain 2"/>
    <property type="match status" value="1"/>
</dbReference>
<dbReference type="SUPFAM" id="SSF54373">
    <property type="entry name" value="FAD-linked reductases, C-terminal domain"/>
    <property type="match status" value="1"/>
</dbReference>
<evidence type="ECO:0000256" key="1">
    <source>
        <dbReference type="ARBA" id="ARBA00023002"/>
    </source>
</evidence>
<dbReference type="InterPro" id="IPR052745">
    <property type="entry name" value="G3P_Oxidase/Oxidoreductase"/>
</dbReference>
<dbReference type="AlphaFoldDB" id="A0A8J7S851"/>
<comment type="caution">
    <text evidence="3">The sequence shown here is derived from an EMBL/GenBank/DDBJ whole genome shotgun (WGS) entry which is preliminary data.</text>
</comment>
<dbReference type="CDD" id="cd19946">
    <property type="entry name" value="GlpA-like_Fer2_BFD-like"/>
    <property type="match status" value="1"/>
</dbReference>
<dbReference type="Gene3D" id="3.50.50.60">
    <property type="entry name" value="FAD/NAD(P)-binding domain"/>
    <property type="match status" value="1"/>
</dbReference>
<dbReference type="Gene3D" id="1.10.10.1100">
    <property type="entry name" value="BFD-like [2Fe-2S]-binding domain"/>
    <property type="match status" value="1"/>
</dbReference>
<evidence type="ECO:0000313" key="3">
    <source>
        <dbReference type="EMBL" id="MBP5858609.1"/>
    </source>
</evidence>
<dbReference type="InterPro" id="IPR036188">
    <property type="entry name" value="FAD/NAD-bd_sf"/>
</dbReference>
<dbReference type="InterPro" id="IPR041854">
    <property type="entry name" value="BFD-like_2Fe2S-bd_dom_sf"/>
</dbReference>
<evidence type="ECO:0000313" key="4">
    <source>
        <dbReference type="Proteomes" id="UP000672602"/>
    </source>
</evidence>
<sequence>MIERDRPPQAPVDIAVIGAGVVGCAVARRFTLDGARVCVLEKAVDILDGASKGNSGILHTGFDAPVGSLEQRCIADGYAEYMEIRDRLGLPLLETGALVVAWTEAEEARLPALLDQARANGVADARLLDKAAIKAREPHLADGARAAILVPREYVIDPWAAPTAYMMQALTNGAHLMRGAGVTAGAFDGDLWRIETDAGPVLARAVINCAGLFGDRIDAMLLGDSHFTIRPRKGQFVVFDKAATALVSGIVLPTPSATTKGVVVCRTAYGNVLVGPTAEEQESRTDAATDRETLRMLIDKAATIVPALADQPVTAAYAGLRPASEEKDYRVRVEADRRYITLGGIRSTGLSAALGLARHAADLHATFAASTVPLSEPHWPRAPRLAEHAPRDWAEADNGGILCHCELVTRREVAAALTGPLAARGLGGLKRRTRVTMGRCQGFYCSAALADVTAGRLDPPMALPDRADD</sequence>
<proteinExistence type="predicted"/>
<reference evidence="3" key="1">
    <citation type="submission" date="2021-04" db="EMBL/GenBank/DDBJ databases">
        <authorList>
            <person name="Zhang D.-C."/>
        </authorList>
    </citation>
    <scope>NUCLEOTIDE SEQUENCE</scope>
    <source>
        <strain evidence="3">CGMCC 1.15697</strain>
    </source>
</reference>
<dbReference type="InterPro" id="IPR006076">
    <property type="entry name" value="FAD-dep_OxRdtase"/>
</dbReference>
<organism evidence="3 4">
    <name type="scientific">Marivibrio halodurans</name>
    <dbReference type="NCBI Taxonomy" id="2039722"/>
    <lineage>
        <taxon>Bacteria</taxon>
        <taxon>Pseudomonadati</taxon>
        <taxon>Pseudomonadota</taxon>
        <taxon>Alphaproteobacteria</taxon>
        <taxon>Rhodospirillales</taxon>
        <taxon>Rhodospirillaceae</taxon>
        <taxon>Marivibrio</taxon>
    </lineage>
</organism>
<dbReference type="Proteomes" id="UP000672602">
    <property type="component" value="Unassembled WGS sequence"/>
</dbReference>